<dbReference type="GO" id="GO:0045892">
    <property type="term" value="P:negative regulation of DNA-templated transcription"/>
    <property type="evidence" value="ECO:0007669"/>
    <property type="project" value="TreeGrafter"/>
</dbReference>
<dbReference type="GO" id="GO:0006401">
    <property type="term" value="P:RNA catabolic process"/>
    <property type="evidence" value="ECO:0007669"/>
    <property type="project" value="InterPro"/>
</dbReference>
<keyword evidence="3" id="KW-0540">Nuclease</keyword>
<evidence type="ECO:0000256" key="7">
    <source>
        <dbReference type="ARBA" id="ARBA00050056"/>
    </source>
</evidence>
<evidence type="ECO:0000256" key="1">
    <source>
        <dbReference type="ARBA" id="ARBA00008172"/>
    </source>
</evidence>
<organism evidence="8 9">
    <name type="scientific">Anaerotignum lactatifermentans DSM 14214</name>
    <dbReference type="NCBI Taxonomy" id="1121323"/>
    <lineage>
        <taxon>Bacteria</taxon>
        <taxon>Bacillati</taxon>
        <taxon>Bacillota</taxon>
        <taxon>Clostridia</taxon>
        <taxon>Lachnospirales</taxon>
        <taxon>Anaerotignaceae</taxon>
        <taxon>Anaerotignum</taxon>
    </lineage>
</organism>
<evidence type="ECO:0000313" key="9">
    <source>
        <dbReference type="Proteomes" id="UP000183975"/>
    </source>
</evidence>
<sequence>MNKVFTKNGWEDYLYWQTEDRKTLKKINSLLEDISRNGNEGIGKPEALTGNLAGFWSRRINDKDRLIYKIDQNNIYVLACRYHYGDR</sequence>
<evidence type="ECO:0000256" key="4">
    <source>
        <dbReference type="ARBA" id="ARBA00022759"/>
    </source>
</evidence>
<dbReference type="InterPro" id="IPR009614">
    <property type="entry name" value="YoeB_toxin"/>
</dbReference>
<dbReference type="GO" id="GO:0016787">
    <property type="term" value="F:hydrolase activity"/>
    <property type="evidence" value="ECO:0007669"/>
    <property type="project" value="UniProtKB-KW"/>
</dbReference>
<dbReference type="Gene3D" id="3.30.2310.20">
    <property type="entry name" value="RelE-like"/>
    <property type="match status" value="1"/>
</dbReference>
<dbReference type="GO" id="GO:0004519">
    <property type="term" value="F:endonuclease activity"/>
    <property type="evidence" value="ECO:0007669"/>
    <property type="project" value="UniProtKB-KW"/>
</dbReference>
<name>A0A1M6V108_9FIRM</name>
<dbReference type="InterPro" id="IPR035093">
    <property type="entry name" value="RelE/ParE_toxin_dom_sf"/>
</dbReference>
<evidence type="ECO:0000256" key="2">
    <source>
        <dbReference type="ARBA" id="ARBA00022649"/>
    </source>
</evidence>
<dbReference type="RefSeq" id="WP_072851908.1">
    <property type="nucleotide sequence ID" value="NZ_FRAH01000043.1"/>
</dbReference>
<protein>
    <recommendedName>
        <fullName evidence="7">Endoribonuclease YoeB</fullName>
    </recommendedName>
    <alternativeName>
        <fullName evidence="6">Putative mRNA interferase YoeB</fullName>
    </alternativeName>
</protein>
<dbReference type="OrthoDB" id="9801102at2"/>
<gene>
    <name evidence="8" type="ORF">SAMN02745138_02285</name>
</gene>
<evidence type="ECO:0000256" key="6">
    <source>
        <dbReference type="ARBA" id="ARBA00030388"/>
    </source>
</evidence>
<accession>A0A1M6V108</accession>
<evidence type="ECO:0000256" key="5">
    <source>
        <dbReference type="ARBA" id="ARBA00022801"/>
    </source>
</evidence>
<dbReference type="AlphaFoldDB" id="A0A1M6V108"/>
<dbReference type="SUPFAM" id="SSF143011">
    <property type="entry name" value="RelE-like"/>
    <property type="match status" value="1"/>
</dbReference>
<evidence type="ECO:0000313" key="8">
    <source>
        <dbReference type="EMBL" id="SHK75120.1"/>
    </source>
</evidence>
<keyword evidence="4" id="KW-0255">Endonuclease</keyword>
<dbReference type="PANTHER" id="PTHR38039">
    <property type="entry name" value="TOXIN YOEB"/>
    <property type="match status" value="1"/>
</dbReference>
<comment type="similarity">
    <text evidence="1">Belongs to the YoeB family.</text>
</comment>
<reference evidence="8 9" key="1">
    <citation type="submission" date="2016-11" db="EMBL/GenBank/DDBJ databases">
        <authorList>
            <person name="Jaros S."/>
            <person name="Januszkiewicz K."/>
            <person name="Wedrychowicz H."/>
        </authorList>
    </citation>
    <scope>NUCLEOTIDE SEQUENCE [LARGE SCALE GENOMIC DNA]</scope>
    <source>
        <strain evidence="8 9">DSM 14214</strain>
    </source>
</reference>
<dbReference type="EMBL" id="FRAH01000043">
    <property type="protein sequence ID" value="SHK75120.1"/>
    <property type="molecule type" value="Genomic_DNA"/>
</dbReference>
<dbReference type="Pfam" id="PF06769">
    <property type="entry name" value="YoeB_toxin"/>
    <property type="match status" value="1"/>
</dbReference>
<evidence type="ECO:0000256" key="3">
    <source>
        <dbReference type="ARBA" id="ARBA00022722"/>
    </source>
</evidence>
<dbReference type="Proteomes" id="UP000183975">
    <property type="component" value="Unassembled WGS sequence"/>
</dbReference>
<proteinExistence type="inferred from homology"/>
<keyword evidence="5" id="KW-0378">Hydrolase</keyword>
<keyword evidence="2" id="KW-1277">Toxin-antitoxin system</keyword>
<dbReference type="PANTHER" id="PTHR38039:SF1">
    <property type="entry name" value="TOXIN YOEB"/>
    <property type="match status" value="1"/>
</dbReference>
<dbReference type="NCBIfam" id="TIGR02116">
    <property type="entry name" value="toxin_Txe_YoeB"/>
    <property type="match status" value="1"/>
</dbReference>
<keyword evidence="9" id="KW-1185">Reference proteome</keyword>